<dbReference type="Pfam" id="PF04465">
    <property type="entry name" value="DUF499"/>
    <property type="match status" value="1"/>
</dbReference>
<evidence type="ECO:0000313" key="4">
    <source>
        <dbReference type="Proteomes" id="UP000183104"/>
    </source>
</evidence>
<feature type="coiled-coil region" evidence="1">
    <location>
        <begin position="510"/>
        <end position="537"/>
    </location>
</feature>
<reference evidence="4" key="1">
    <citation type="submission" date="2016-10" db="EMBL/GenBank/DDBJ databases">
        <authorList>
            <person name="Varghese N."/>
        </authorList>
    </citation>
    <scope>NUCLEOTIDE SEQUENCE [LARGE SCALE GENOMIC DNA]</scope>
    <source>
        <strain evidence="4">HL 19</strain>
    </source>
</reference>
<feature type="compositionally biased region" description="Basic and acidic residues" evidence="2">
    <location>
        <begin position="582"/>
        <end position="603"/>
    </location>
</feature>
<dbReference type="RefSeq" id="WP_054965897.1">
    <property type="nucleotide sequence ID" value="NZ_FMUN01000003.1"/>
</dbReference>
<evidence type="ECO:0000313" key="3">
    <source>
        <dbReference type="EMBL" id="SCY08718.1"/>
    </source>
</evidence>
<dbReference type="InterPro" id="IPR007555">
    <property type="entry name" value="DUF499"/>
</dbReference>
<feature type="compositionally biased region" description="Polar residues" evidence="2">
    <location>
        <begin position="836"/>
        <end position="852"/>
    </location>
</feature>
<evidence type="ECO:0000256" key="2">
    <source>
        <dbReference type="SAM" id="MobiDB-lite"/>
    </source>
</evidence>
<evidence type="ECO:0008006" key="5">
    <source>
        <dbReference type="Google" id="ProtNLM"/>
    </source>
</evidence>
<protein>
    <recommendedName>
        <fullName evidence="5">Swt1-like HEPN domain-containing protein</fullName>
    </recommendedName>
</protein>
<name>A0A0P9EN14_9GAMM</name>
<proteinExistence type="predicted"/>
<gene>
    <name evidence="3" type="ORF">SAMN05661077_1144</name>
</gene>
<keyword evidence="4" id="KW-1185">Reference proteome</keyword>
<sequence length="947" mass="105897">MAIKPWREIAKPHRDVLEGTFQQSEFAADISQVQAGSAPAEYGDAEGFFNRTYITEGMRLLLISVAQRLAGQGGDPVIQLQTAFGGGKTHTLLAVYHLASREVSTDRLAGIPPVLDEAGVQSLPYSRIAVLDGNNLAPSQPQNHDGHTVNTLWGELAWQLLGAEGYQLVSGSDAEGTSPGKEVLIGLLKEAAPCAILIDELLAFIRQFEPGHQYPAGTYDSNLSFIQALTEAVKSVPDAVILASLPESELEAGSAHGAQTLVTLEKYFARVESVWKPLAAEEAFEVVRRRLFDTTGEEQAINEVCAAFFDYYRENSDKLPQEVQEESYRERLRQTYPIHPEIFDRLYQDWSTLEKFQRTRGVLQLMAVVIHRLWSDNDQDPLIMPGSLPLYDSTVRNKSIHYLPQGWEPVIDAEVDGPGAETQRIDNNETRFGSVQAARRVARAVFLGSAPDSSPSAAGQHARGLPTERIFLGCGQPGQTLGLYEDVLKRLRDRLQYLYADRDRFWLDTRPNLRRDMENRKSRLNDAKENLNFLKGRVERIFGKDHSLGGIHVFTPSGDIPDEYGVGPRLVVLPPDAAYGRTETRPATEAAEERLRNRGDQPRQHQNRLIFLAPDRENVDRLKDQVRSFRAWSSILEDFKADRVVYDNTQWNEAQQAVQEAEKTLTQLIRETFKWLVAPYEEFTSQRRPELKWEGLPISTSATNLIQEIEHKLKEEELVVYEWSPIHLRQILGQYYFGEDRAEVSALQVWQDICNYLFLPRLLNDNVFEEAIAKGVESEDYFGFSAGKEGDRYLGFLFGNTGSIQLGEESLLIEREAAAKYKAQLQPKESAWSEPGASSSGTTESVPGTSGPSPEAGPETGAGVSPDSGKTQFYGTVHLDPVMAKMNFSNIMDEVVEHFSAQAGVEVKISVEVQARSKSGFDEQIQRVVKENSNSLGFSFSEFEEGD</sequence>
<accession>A0A0P9EN14</accession>
<dbReference type="Proteomes" id="UP000183104">
    <property type="component" value="Unassembled WGS sequence"/>
</dbReference>
<feature type="region of interest" description="Disordered" evidence="2">
    <location>
        <begin position="824"/>
        <end position="869"/>
    </location>
</feature>
<dbReference type="AlphaFoldDB" id="A0A0P9EN14"/>
<dbReference type="EMBL" id="FMUN01000003">
    <property type="protein sequence ID" value="SCY08718.1"/>
    <property type="molecule type" value="Genomic_DNA"/>
</dbReference>
<dbReference type="PATRIC" id="fig|381306.5.peg.10"/>
<keyword evidence="1" id="KW-0175">Coiled coil</keyword>
<dbReference type="OrthoDB" id="9757917at2"/>
<feature type="region of interest" description="Disordered" evidence="2">
    <location>
        <begin position="580"/>
        <end position="604"/>
    </location>
</feature>
<evidence type="ECO:0000256" key="1">
    <source>
        <dbReference type="SAM" id="Coils"/>
    </source>
</evidence>
<dbReference type="STRING" id="381306.AN478_06940"/>
<organism evidence="3 4">
    <name type="scientific">Thiohalorhabdus denitrificans</name>
    <dbReference type="NCBI Taxonomy" id="381306"/>
    <lineage>
        <taxon>Bacteria</taxon>
        <taxon>Pseudomonadati</taxon>
        <taxon>Pseudomonadota</taxon>
        <taxon>Gammaproteobacteria</taxon>
        <taxon>Thiohalorhabdales</taxon>
        <taxon>Thiohalorhabdaceae</taxon>
        <taxon>Thiohalorhabdus</taxon>
    </lineage>
</organism>